<organism evidence="2 3">
    <name type="scientific">Paenibacillus ginsengarvi</name>
    <dbReference type="NCBI Taxonomy" id="400777"/>
    <lineage>
        <taxon>Bacteria</taxon>
        <taxon>Bacillati</taxon>
        <taxon>Bacillota</taxon>
        <taxon>Bacilli</taxon>
        <taxon>Bacillales</taxon>
        <taxon>Paenibacillaceae</taxon>
        <taxon>Paenibacillus</taxon>
    </lineage>
</organism>
<dbReference type="InterPro" id="IPR001173">
    <property type="entry name" value="Glyco_trans_2-like"/>
</dbReference>
<dbReference type="SUPFAM" id="SSF53448">
    <property type="entry name" value="Nucleotide-diphospho-sugar transferases"/>
    <property type="match status" value="2"/>
</dbReference>
<dbReference type="CDD" id="cd02511">
    <property type="entry name" value="Beta4Glucosyltransferase"/>
    <property type="match status" value="1"/>
</dbReference>
<dbReference type="GO" id="GO:0016740">
    <property type="term" value="F:transferase activity"/>
    <property type="evidence" value="ECO:0007669"/>
    <property type="project" value="UniProtKB-KW"/>
</dbReference>
<evidence type="ECO:0000313" key="2">
    <source>
        <dbReference type="EMBL" id="RKN85356.1"/>
    </source>
</evidence>
<dbReference type="Pfam" id="PF00535">
    <property type="entry name" value="Glycos_transf_2"/>
    <property type="match status" value="1"/>
</dbReference>
<gene>
    <name evidence="2" type="ORF">D7M11_09750</name>
</gene>
<name>A0A3B0CN19_9BACL</name>
<accession>A0A3B0CN19</accession>
<reference evidence="2 3" key="1">
    <citation type="journal article" date="2007" name="Int. J. Syst. Evol. Microbiol.">
        <title>Paenibacillus ginsengarvi sp. nov., isolated from soil from ginseng cultivation.</title>
        <authorList>
            <person name="Yoon M.H."/>
            <person name="Ten L.N."/>
            <person name="Im W.T."/>
        </authorList>
    </citation>
    <scope>NUCLEOTIDE SEQUENCE [LARGE SCALE GENOMIC DNA]</scope>
    <source>
        <strain evidence="2 3">KCTC 13059</strain>
    </source>
</reference>
<dbReference type="RefSeq" id="WP_120747008.1">
    <property type="nucleotide sequence ID" value="NZ_RBAH01000005.1"/>
</dbReference>
<feature type="domain" description="Glycosyltransferase 2-like" evidence="1">
    <location>
        <begin position="282"/>
        <end position="384"/>
    </location>
</feature>
<dbReference type="InterPro" id="IPR029044">
    <property type="entry name" value="Nucleotide-diphossugar_trans"/>
</dbReference>
<evidence type="ECO:0000313" key="3">
    <source>
        <dbReference type="Proteomes" id="UP000282311"/>
    </source>
</evidence>
<dbReference type="Proteomes" id="UP000282311">
    <property type="component" value="Unassembled WGS sequence"/>
</dbReference>
<keyword evidence="2" id="KW-0808">Transferase</keyword>
<dbReference type="SUPFAM" id="SSF48452">
    <property type="entry name" value="TPR-like"/>
    <property type="match status" value="1"/>
</dbReference>
<proteinExistence type="predicted"/>
<keyword evidence="3" id="KW-1185">Reference proteome</keyword>
<dbReference type="OrthoDB" id="9815923at2"/>
<dbReference type="Gene3D" id="3.90.550.10">
    <property type="entry name" value="Spore Coat Polysaccharide Biosynthesis Protein SpsA, Chain A"/>
    <property type="match status" value="2"/>
</dbReference>
<dbReference type="Gene3D" id="1.25.40.10">
    <property type="entry name" value="Tetratricopeptide repeat domain"/>
    <property type="match status" value="1"/>
</dbReference>
<dbReference type="PANTHER" id="PTHR43630:SF2">
    <property type="entry name" value="GLYCOSYLTRANSFERASE"/>
    <property type="match status" value="1"/>
</dbReference>
<sequence length="636" mass="73610">MRKKRVLVASPIHQRPNILRPFLESLAELEQNTAKVGYLFMDDNDDSAASELLRQFQARHPAAVVAKTDRATSAAYTKDEYTHHWKEELVWKVAGMKDEMLRYALKNGYDYVFLIDSDLVVHSRTLEQLIEADKDIVSSIFWTKWQPNTMEMPQVWMQDEYSMVTKRRNESLSEEEKSARLTAFFNRLRVPGVYEVGGLGACTLISRKAIRAGVRFAEIDNLSFWGEDRHFCIRARALGFGLYVDTHYPAYHIYRESDLAGVAAYRRISGAKDREPTGITISVCLIVRNEEEALPGCLSAVRDIADEIVIVDTGSTDRTKEIAYAYTDRVFDFEWIDDFAAARNYAFSKATKQYVLWLDADDTIKERDILLLAELKITLDPAVDSVSMHYHLAFDQDGNVTQSLRRNRLVKRERRFRWIGAVHEYLEVSGNLFHSDIAITHNKNKTYTDRNLQIYRKRKQKGEAFSARDMYYYANELRDHAYYEEAAEQYETFLASSLGWVEDHIAASLKLADCYGHLYEREKQLAALLGSFEYDLPRAECCCRLGALFLERGELEQAVYWYELATMLELRDGMMGSVDHVAWTWLPHLQLCVCFDRLGRREKAKHHNDIALSMNPTHPSILHNRSYFERLMSSGK</sequence>
<dbReference type="EMBL" id="RBAH01000005">
    <property type="protein sequence ID" value="RKN85356.1"/>
    <property type="molecule type" value="Genomic_DNA"/>
</dbReference>
<protein>
    <submittedName>
        <fullName evidence="2">Glycosyltransferase</fullName>
    </submittedName>
</protein>
<evidence type="ECO:0000259" key="1">
    <source>
        <dbReference type="Pfam" id="PF00535"/>
    </source>
</evidence>
<dbReference type="InterPro" id="IPR011990">
    <property type="entry name" value="TPR-like_helical_dom_sf"/>
</dbReference>
<dbReference type="PANTHER" id="PTHR43630">
    <property type="entry name" value="POLY-BETA-1,6-N-ACETYL-D-GLUCOSAMINE SYNTHASE"/>
    <property type="match status" value="1"/>
</dbReference>
<comment type="caution">
    <text evidence="2">The sequence shown here is derived from an EMBL/GenBank/DDBJ whole genome shotgun (WGS) entry which is preliminary data.</text>
</comment>
<dbReference type="AlphaFoldDB" id="A0A3B0CN19"/>